<keyword evidence="3" id="KW-0805">Transcription regulation</keyword>
<feature type="domain" description="RNA polymerase sigma factor 70 region 4 type 2" evidence="7">
    <location>
        <begin position="120"/>
        <end position="169"/>
    </location>
</feature>
<reference evidence="8 9" key="1">
    <citation type="journal article" date="2015" name="Stand. Genomic Sci.">
        <title>Genomic Encyclopedia of Bacterial and Archaeal Type Strains, Phase III: the genomes of soil and plant-associated and newly described type strains.</title>
        <authorList>
            <person name="Whitman W.B."/>
            <person name="Woyke T."/>
            <person name="Klenk H.P."/>
            <person name="Zhou Y."/>
            <person name="Lilburn T.G."/>
            <person name="Beck B.J."/>
            <person name="De Vos P."/>
            <person name="Vandamme P."/>
            <person name="Eisen J.A."/>
            <person name="Garrity G."/>
            <person name="Hugenholtz P."/>
            <person name="Kyrpides N.C."/>
        </authorList>
    </citation>
    <scope>NUCLEOTIDE SEQUENCE [LARGE SCALE GENOMIC DNA]</scope>
    <source>
        <strain evidence="8 9">CV2</strain>
    </source>
</reference>
<dbReference type="AlphaFoldDB" id="A0A4Q7LW01"/>
<comment type="caution">
    <text evidence="8">The sequence shown here is derived from an EMBL/GenBank/DDBJ whole genome shotgun (WGS) entry which is preliminary data.</text>
</comment>
<evidence type="ECO:0000256" key="3">
    <source>
        <dbReference type="ARBA" id="ARBA00023015"/>
    </source>
</evidence>
<dbReference type="InterPro" id="IPR007627">
    <property type="entry name" value="RNA_pol_sigma70_r2"/>
</dbReference>
<evidence type="ECO:0000313" key="9">
    <source>
        <dbReference type="Proteomes" id="UP000293519"/>
    </source>
</evidence>
<evidence type="ECO:0000256" key="1">
    <source>
        <dbReference type="ARBA" id="ARBA00010641"/>
    </source>
</evidence>
<dbReference type="PANTHER" id="PTHR30173:SF36">
    <property type="entry name" value="ECF RNA POLYMERASE SIGMA FACTOR SIGJ"/>
    <property type="match status" value="1"/>
</dbReference>
<dbReference type="SUPFAM" id="SSF54427">
    <property type="entry name" value="NTF2-like"/>
    <property type="match status" value="1"/>
</dbReference>
<dbReference type="GO" id="GO:0006352">
    <property type="term" value="P:DNA-templated transcription initiation"/>
    <property type="evidence" value="ECO:0007669"/>
    <property type="project" value="InterPro"/>
</dbReference>
<dbReference type="SUPFAM" id="SSF88659">
    <property type="entry name" value="Sigma3 and sigma4 domains of RNA polymerase sigma factors"/>
    <property type="match status" value="1"/>
</dbReference>
<keyword evidence="5" id="KW-0804">Transcription</keyword>
<dbReference type="GO" id="GO:0003677">
    <property type="term" value="F:DNA binding"/>
    <property type="evidence" value="ECO:0007669"/>
    <property type="project" value="InterPro"/>
</dbReference>
<comment type="subunit">
    <text evidence="2">Interacts transiently with the RNA polymerase catalytic core formed by RpoA, RpoB, RpoC and RpoZ (2 alpha, 1 beta, 1 beta' and 1 omega subunit) to form the RNA polymerase holoenzyme that can initiate transcription.</text>
</comment>
<keyword evidence="9" id="KW-1185">Reference proteome</keyword>
<dbReference type="InterPro" id="IPR013249">
    <property type="entry name" value="RNA_pol_sigma70_r4_t2"/>
</dbReference>
<keyword evidence="4" id="KW-0731">Sigma factor</keyword>
<gene>
    <name evidence="8" type="ORF">EV141_0251</name>
</gene>
<dbReference type="Gene3D" id="1.10.1740.10">
    <property type="match status" value="1"/>
</dbReference>
<evidence type="ECO:0000259" key="7">
    <source>
        <dbReference type="Pfam" id="PF08281"/>
    </source>
</evidence>
<evidence type="ECO:0000313" key="8">
    <source>
        <dbReference type="EMBL" id="RZS59034.1"/>
    </source>
</evidence>
<comment type="similarity">
    <text evidence="1">Belongs to the sigma-70 factor family. ECF subfamily.</text>
</comment>
<accession>A0A4Q7LW01</accession>
<feature type="domain" description="RNA polymerase sigma-70 region 2" evidence="6">
    <location>
        <begin position="22"/>
        <end position="83"/>
    </location>
</feature>
<dbReference type="InterPro" id="IPR052704">
    <property type="entry name" value="ECF_Sigma-70_Domain"/>
</dbReference>
<protein>
    <submittedName>
        <fullName evidence="8">RNA polymerase sigma-70 factor (ECF subfamily)</fullName>
    </submittedName>
</protein>
<dbReference type="Proteomes" id="UP000293519">
    <property type="component" value="Unassembled WGS sequence"/>
</dbReference>
<dbReference type="InterPro" id="IPR036388">
    <property type="entry name" value="WH-like_DNA-bd_sf"/>
</dbReference>
<dbReference type="InterPro" id="IPR032710">
    <property type="entry name" value="NTF2-like_dom_sf"/>
</dbReference>
<dbReference type="NCBIfam" id="NF007214">
    <property type="entry name" value="PRK09636.1"/>
    <property type="match status" value="1"/>
</dbReference>
<dbReference type="InterPro" id="IPR013324">
    <property type="entry name" value="RNA_pol_sigma_r3/r4-like"/>
</dbReference>
<dbReference type="RefSeq" id="WP_130484158.1">
    <property type="nucleotide sequence ID" value="NZ_SGWW01000001.1"/>
</dbReference>
<dbReference type="GO" id="GO:0016987">
    <property type="term" value="F:sigma factor activity"/>
    <property type="evidence" value="ECO:0007669"/>
    <property type="project" value="UniProtKB-KW"/>
</dbReference>
<evidence type="ECO:0000259" key="6">
    <source>
        <dbReference type="Pfam" id="PF04542"/>
    </source>
</evidence>
<dbReference type="SUPFAM" id="SSF88946">
    <property type="entry name" value="Sigma2 domain of RNA polymerase sigma factors"/>
    <property type="match status" value="1"/>
</dbReference>
<proteinExistence type="inferred from homology"/>
<name>A0A4Q7LW01_9MICO</name>
<sequence>MTPEPRSEKPPAANTAALTAFENARPRLTGLAYRMLGSWAEAEDVVQDAWPRWSTVADSGIDNAEAYLTTMVTRLALTTLDSARVRREHYVGPWLPEPVDTRADPTLGAERAEALDLATLLLLERLSGPERAAVVLREAFDYDYPTLAETLGTTEAAARQLVSRGRRALDGPRRTRASDAEHHRLLTAFVAAAQGGDLAALESILTPDAVAISDGGGVVSAARRPVHGADNVARFVLGVLEKFGNGVRSVPVMANGDAAFLAVTDDADAHPIALWSLDIAAGGVRGVHIVRAPDKLARFARSALSQNGGLSGHL</sequence>
<evidence type="ECO:0000256" key="5">
    <source>
        <dbReference type="ARBA" id="ARBA00023163"/>
    </source>
</evidence>
<organism evidence="8 9">
    <name type="scientific">Microcella putealis</name>
    <dbReference type="NCBI Taxonomy" id="337005"/>
    <lineage>
        <taxon>Bacteria</taxon>
        <taxon>Bacillati</taxon>
        <taxon>Actinomycetota</taxon>
        <taxon>Actinomycetes</taxon>
        <taxon>Micrococcales</taxon>
        <taxon>Microbacteriaceae</taxon>
        <taxon>Microcella</taxon>
    </lineage>
</organism>
<dbReference type="EMBL" id="SGWW01000001">
    <property type="protein sequence ID" value="RZS59034.1"/>
    <property type="molecule type" value="Genomic_DNA"/>
</dbReference>
<dbReference type="Pfam" id="PF08281">
    <property type="entry name" value="Sigma70_r4_2"/>
    <property type="match status" value="1"/>
</dbReference>
<dbReference type="PANTHER" id="PTHR30173">
    <property type="entry name" value="SIGMA 19 FACTOR"/>
    <property type="match status" value="1"/>
</dbReference>
<evidence type="ECO:0000256" key="2">
    <source>
        <dbReference type="ARBA" id="ARBA00011344"/>
    </source>
</evidence>
<dbReference type="InterPro" id="IPR013325">
    <property type="entry name" value="RNA_pol_sigma_r2"/>
</dbReference>
<dbReference type="OrthoDB" id="3211555at2"/>
<dbReference type="Gene3D" id="3.10.450.50">
    <property type="match status" value="1"/>
</dbReference>
<dbReference type="Gene3D" id="1.10.10.10">
    <property type="entry name" value="Winged helix-like DNA-binding domain superfamily/Winged helix DNA-binding domain"/>
    <property type="match status" value="1"/>
</dbReference>
<dbReference type="Pfam" id="PF04542">
    <property type="entry name" value="Sigma70_r2"/>
    <property type="match status" value="1"/>
</dbReference>
<evidence type="ECO:0000256" key="4">
    <source>
        <dbReference type="ARBA" id="ARBA00023082"/>
    </source>
</evidence>